<organism evidence="2 3">
    <name type="scientific">Halorubrum ezzemoulense</name>
    <name type="common">Halorubrum chaoviator</name>
    <dbReference type="NCBI Taxonomy" id="337243"/>
    <lineage>
        <taxon>Archaea</taxon>
        <taxon>Methanobacteriati</taxon>
        <taxon>Methanobacteriota</taxon>
        <taxon>Stenosarchaea group</taxon>
        <taxon>Halobacteria</taxon>
        <taxon>Halobacteriales</taxon>
        <taxon>Haloferacaceae</taxon>
        <taxon>Halorubrum</taxon>
    </lineage>
</organism>
<dbReference type="EMBL" id="NHOW01000188">
    <property type="protein sequence ID" value="OYR58386.1"/>
    <property type="molecule type" value="Genomic_DNA"/>
</dbReference>
<dbReference type="AlphaFoldDB" id="A0A256IQ22"/>
<comment type="caution">
    <text evidence="2">The sequence shown here is derived from an EMBL/GenBank/DDBJ whole genome shotgun (WGS) entry which is preliminary data.</text>
</comment>
<dbReference type="Proteomes" id="UP000216409">
    <property type="component" value="Unassembled WGS sequence"/>
</dbReference>
<evidence type="ECO:0000313" key="3">
    <source>
        <dbReference type="Proteomes" id="UP000216409"/>
    </source>
</evidence>
<accession>A0A256IQ22</accession>
<reference evidence="2 3" key="1">
    <citation type="journal article" date="2014" name="Front. Microbiol.">
        <title>Population and genomic analysis of the genus Halorubrum.</title>
        <authorList>
            <person name="Fullmer M.S."/>
            <person name="Soucy S.M."/>
            <person name="Swithers K.S."/>
            <person name="Makkay A.M."/>
            <person name="Wheeler R."/>
            <person name="Ventosa A."/>
            <person name="Gogarten J.P."/>
            <person name="Papke R.T."/>
        </authorList>
    </citation>
    <scope>NUCLEOTIDE SEQUENCE [LARGE SCALE GENOMIC DNA]</scope>
    <source>
        <strain evidence="2 3">LD3</strain>
    </source>
</reference>
<evidence type="ECO:0000256" key="1">
    <source>
        <dbReference type="SAM" id="Phobius"/>
    </source>
</evidence>
<feature type="transmembrane region" description="Helical" evidence="1">
    <location>
        <begin position="12"/>
        <end position="35"/>
    </location>
</feature>
<sequence>MPSKTDELLTSIRYLLFIIVFLLGLGVAALGDIAVAVRGYTTGISTAARSIGGVVVLTELGLLFYTVLRPNGNQDSAN</sequence>
<keyword evidence="1" id="KW-1133">Transmembrane helix</keyword>
<evidence type="ECO:0000313" key="2">
    <source>
        <dbReference type="EMBL" id="OYR58386.1"/>
    </source>
</evidence>
<keyword evidence="1" id="KW-0812">Transmembrane</keyword>
<gene>
    <name evidence="2" type="ORF">DJ83_14995</name>
</gene>
<name>A0A256IQ22_HALEZ</name>
<proteinExistence type="predicted"/>
<keyword evidence="1" id="KW-0472">Membrane</keyword>
<feature type="transmembrane region" description="Helical" evidence="1">
    <location>
        <begin position="47"/>
        <end position="68"/>
    </location>
</feature>
<protein>
    <recommendedName>
        <fullName evidence="4">DUF378 domain-containing protein</fullName>
    </recommendedName>
</protein>
<evidence type="ECO:0008006" key="4">
    <source>
        <dbReference type="Google" id="ProtNLM"/>
    </source>
</evidence>